<dbReference type="Gene3D" id="3.30.559.10">
    <property type="entry name" value="Chloramphenicol acetyltransferase-like domain"/>
    <property type="match status" value="1"/>
</dbReference>
<reference evidence="6" key="1">
    <citation type="journal article" date="2017" name="Nat. Ecol. Evol.">
        <title>Genome expansion and lineage-specific genetic innovations in the forest pathogenic fungi Armillaria.</title>
        <authorList>
            <person name="Sipos G."/>
            <person name="Prasanna A.N."/>
            <person name="Walter M.C."/>
            <person name="O'Connor E."/>
            <person name="Balint B."/>
            <person name="Krizsan K."/>
            <person name="Kiss B."/>
            <person name="Hess J."/>
            <person name="Varga T."/>
            <person name="Slot J."/>
            <person name="Riley R."/>
            <person name="Boka B."/>
            <person name="Rigling D."/>
            <person name="Barry K."/>
            <person name="Lee J."/>
            <person name="Mihaltcheva S."/>
            <person name="LaButti K."/>
            <person name="Lipzen A."/>
            <person name="Waldron R."/>
            <person name="Moloney N.M."/>
            <person name="Sperisen C."/>
            <person name="Kredics L."/>
            <person name="Vagvoelgyi C."/>
            <person name="Patrignani A."/>
            <person name="Fitzpatrick D."/>
            <person name="Nagy I."/>
            <person name="Doyle S."/>
            <person name="Anderson J.B."/>
            <person name="Grigoriev I.V."/>
            <person name="Gueldener U."/>
            <person name="Muensterkoetter M."/>
            <person name="Nagy L.G."/>
        </authorList>
    </citation>
    <scope>NUCLEOTIDE SEQUENCE [LARGE SCALE GENOMIC DNA]</scope>
    <source>
        <strain evidence="6">Ar21-2</strain>
    </source>
</reference>
<dbReference type="Gene3D" id="3.30.559.70">
    <property type="entry name" value="Choline/Carnitine o-acyltransferase, domain 2"/>
    <property type="match status" value="1"/>
</dbReference>
<evidence type="ECO:0000313" key="6">
    <source>
        <dbReference type="Proteomes" id="UP000217790"/>
    </source>
</evidence>
<dbReference type="EMBL" id="KZ293645">
    <property type="protein sequence ID" value="PBL02979.1"/>
    <property type="molecule type" value="Genomic_DNA"/>
</dbReference>
<gene>
    <name evidence="5" type="ORF">ARMGADRAFT_1072396</name>
</gene>
<dbReference type="OrthoDB" id="240216at2759"/>
<sequence>MGRHTRPPSSPSQKLPVVDLQDTFTKLLESLRPIVWSKEEYNAAVRKVDEFGKPGGIEEVLEARLKERYDETEHWLEEWWDDGGYLGYRDLVIVYVSSYCKPHPYSRSSSAACDVGIARGATIFRQQLKCGKAAAEGTKGSPFCMDTHRWMFDCCRVPDPDGLDWSVTYAKPGDTGNSGHIVVFRNNRPWKVELTDSGRIACLV</sequence>
<dbReference type="PANTHER" id="PTHR22589">
    <property type="entry name" value="CARNITINE O-ACYLTRANSFERASE"/>
    <property type="match status" value="1"/>
</dbReference>
<dbReference type="InterPro" id="IPR042231">
    <property type="entry name" value="Cho/carn_acyl_trans_2"/>
</dbReference>
<dbReference type="AlphaFoldDB" id="A0A2H3EJS7"/>
<feature type="domain" description="Choline/carnitine acyltransferase" evidence="4">
    <location>
        <begin position="15"/>
        <end position="199"/>
    </location>
</feature>
<dbReference type="Pfam" id="PF00755">
    <property type="entry name" value="Carn_acyltransf"/>
    <property type="match status" value="1"/>
</dbReference>
<protein>
    <submittedName>
        <fullName evidence="5">CoA-dependent acyltransferase</fullName>
    </submittedName>
</protein>
<keyword evidence="3 5" id="KW-0012">Acyltransferase</keyword>
<dbReference type="STRING" id="47427.A0A2H3EJS7"/>
<keyword evidence="6" id="KW-1185">Reference proteome</keyword>
<keyword evidence="2 5" id="KW-0808">Transferase</keyword>
<dbReference type="GO" id="GO:0005777">
    <property type="term" value="C:peroxisome"/>
    <property type="evidence" value="ECO:0007669"/>
    <property type="project" value="TreeGrafter"/>
</dbReference>
<comment type="similarity">
    <text evidence="1">Belongs to the carnitine/choline acetyltransferase family.</text>
</comment>
<dbReference type="InterPro" id="IPR000542">
    <property type="entry name" value="Carn_acyl_trans"/>
</dbReference>
<evidence type="ECO:0000256" key="1">
    <source>
        <dbReference type="ARBA" id="ARBA00005232"/>
    </source>
</evidence>
<dbReference type="GO" id="GO:0004092">
    <property type="term" value="F:carnitine O-acetyltransferase activity"/>
    <property type="evidence" value="ECO:0007669"/>
    <property type="project" value="TreeGrafter"/>
</dbReference>
<evidence type="ECO:0000259" key="4">
    <source>
        <dbReference type="Pfam" id="PF00755"/>
    </source>
</evidence>
<evidence type="ECO:0000256" key="2">
    <source>
        <dbReference type="ARBA" id="ARBA00022679"/>
    </source>
</evidence>
<dbReference type="PANTHER" id="PTHR22589:SF103">
    <property type="entry name" value="CARNITINE O-ACETYL-TRANSFERASE, ISOFORM A-RELATED"/>
    <property type="match status" value="1"/>
</dbReference>
<evidence type="ECO:0000313" key="5">
    <source>
        <dbReference type="EMBL" id="PBL02979.1"/>
    </source>
</evidence>
<accession>A0A2H3EJS7</accession>
<dbReference type="GO" id="GO:0005739">
    <property type="term" value="C:mitochondrion"/>
    <property type="evidence" value="ECO:0007669"/>
    <property type="project" value="TreeGrafter"/>
</dbReference>
<dbReference type="Proteomes" id="UP000217790">
    <property type="component" value="Unassembled WGS sequence"/>
</dbReference>
<evidence type="ECO:0000256" key="3">
    <source>
        <dbReference type="ARBA" id="ARBA00023315"/>
    </source>
</evidence>
<dbReference type="GO" id="GO:0009437">
    <property type="term" value="P:carnitine metabolic process"/>
    <property type="evidence" value="ECO:0007669"/>
    <property type="project" value="TreeGrafter"/>
</dbReference>
<dbReference type="SUPFAM" id="SSF52777">
    <property type="entry name" value="CoA-dependent acyltransferases"/>
    <property type="match status" value="1"/>
</dbReference>
<name>A0A2H3EJS7_ARMGA</name>
<dbReference type="InterPro" id="IPR023213">
    <property type="entry name" value="CAT-like_dom_sf"/>
</dbReference>
<dbReference type="InterPro" id="IPR039551">
    <property type="entry name" value="Cho/carn_acyl_trans"/>
</dbReference>
<organism evidence="5 6">
    <name type="scientific">Armillaria gallica</name>
    <name type="common">Bulbous honey fungus</name>
    <name type="synonym">Armillaria bulbosa</name>
    <dbReference type="NCBI Taxonomy" id="47427"/>
    <lineage>
        <taxon>Eukaryota</taxon>
        <taxon>Fungi</taxon>
        <taxon>Dikarya</taxon>
        <taxon>Basidiomycota</taxon>
        <taxon>Agaricomycotina</taxon>
        <taxon>Agaricomycetes</taxon>
        <taxon>Agaricomycetidae</taxon>
        <taxon>Agaricales</taxon>
        <taxon>Marasmiineae</taxon>
        <taxon>Physalacriaceae</taxon>
        <taxon>Armillaria</taxon>
    </lineage>
</organism>
<proteinExistence type="inferred from homology"/>
<dbReference type="InParanoid" id="A0A2H3EJS7"/>